<evidence type="ECO:0000259" key="1">
    <source>
        <dbReference type="PROSITE" id="PS50404"/>
    </source>
</evidence>
<keyword evidence="3" id="KW-0808">Transferase</keyword>
<proteinExistence type="predicted"/>
<dbReference type="AlphaFoldDB" id="A0A2D2AW56"/>
<evidence type="ECO:0000313" key="4">
    <source>
        <dbReference type="Proteomes" id="UP000228945"/>
    </source>
</evidence>
<dbReference type="SUPFAM" id="SSF47616">
    <property type="entry name" value="GST C-terminal domain-like"/>
    <property type="match status" value="1"/>
</dbReference>
<dbReference type="CDD" id="cd03188">
    <property type="entry name" value="GST_C_Beta"/>
    <property type="match status" value="1"/>
</dbReference>
<protein>
    <submittedName>
        <fullName evidence="3">Glutathione S-transferase</fullName>
    </submittedName>
</protein>
<dbReference type="PANTHER" id="PTHR44051">
    <property type="entry name" value="GLUTATHIONE S-TRANSFERASE-RELATED"/>
    <property type="match status" value="1"/>
</dbReference>
<dbReference type="PROSITE" id="PS50404">
    <property type="entry name" value="GST_NTER"/>
    <property type="match status" value="1"/>
</dbReference>
<dbReference type="Pfam" id="PF13409">
    <property type="entry name" value="GST_N_2"/>
    <property type="match status" value="1"/>
</dbReference>
<dbReference type="Gene3D" id="1.20.1050.10">
    <property type="match status" value="1"/>
</dbReference>
<dbReference type="InterPro" id="IPR004045">
    <property type="entry name" value="Glutathione_S-Trfase_N"/>
</dbReference>
<dbReference type="Gene3D" id="3.40.30.10">
    <property type="entry name" value="Glutaredoxin"/>
    <property type="match status" value="1"/>
</dbReference>
<dbReference type="InterPro" id="IPR036282">
    <property type="entry name" value="Glutathione-S-Trfase_C_sf"/>
</dbReference>
<dbReference type="OrthoDB" id="7583243at2"/>
<dbReference type="SFLD" id="SFLDG00358">
    <property type="entry name" value="Main_(cytGST)"/>
    <property type="match status" value="1"/>
</dbReference>
<dbReference type="InterPro" id="IPR036249">
    <property type="entry name" value="Thioredoxin-like_sf"/>
</dbReference>
<gene>
    <name evidence="3" type="ORF">CSW64_07045</name>
</gene>
<dbReference type="PROSITE" id="PS50405">
    <property type="entry name" value="GST_CTER"/>
    <property type="match status" value="1"/>
</dbReference>
<dbReference type="InterPro" id="IPR010987">
    <property type="entry name" value="Glutathione-S-Trfase_C-like"/>
</dbReference>
<dbReference type="InterPro" id="IPR040079">
    <property type="entry name" value="Glutathione_S-Trfase"/>
</dbReference>
<dbReference type="RefSeq" id="WP_099621444.1">
    <property type="nucleotide sequence ID" value="NZ_CP024201.1"/>
</dbReference>
<sequence length="203" mass="22394">MDLYFSPLACSLATRISLYEAGAEARFLPVDLKTKTLGDGADFLAVNPKGQVPVIRTDDGEVLTENAAILSYLAERHPAVGADGFEAVRLREWLSFLGSELHRGVFGVLLSHVAGDGAKAFARTESVARLTHLNQRLKDRDFLVGDRFTVADAYLTTILNWNQAVRLDLEPYPHLVAYHRRMLSRPAVLKAVAEERELYAAAA</sequence>
<evidence type="ECO:0000313" key="3">
    <source>
        <dbReference type="EMBL" id="ATQ42187.1"/>
    </source>
</evidence>
<dbReference type="SFLD" id="SFLDS00019">
    <property type="entry name" value="Glutathione_Transferase_(cytos"/>
    <property type="match status" value="1"/>
</dbReference>
<keyword evidence="4" id="KW-1185">Reference proteome</keyword>
<accession>A0A2D2AW56</accession>
<reference evidence="3 4" key="1">
    <citation type="submission" date="2017-10" db="EMBL/GenBank/DDBJ databases">
        <title>Genome sequence of Caulobacter mirabilis FWC38.</title>
        <authorList>
            <person name="Fiebig A."/>
            <person name="Crosson S."/>
        </authorList>
    </citation>
    <scope>NUCLEOTIDE SEQUENCE [LARGE SCALE GENOMIC DNA]</scope>
    <source>
        <strain evidence="3 4">FWC 38</strain>
    </source>
</reference>
<dbReference type="SUPFAM" id="SSF52833">
    <property type="entry name" value="Thioredoxin-like"/>
    <property type="match status" value="1"/>
</dbReference>
<feature type="domain" description="GST C-terminal" evidence="2">
    <location>
        <begin position="83"/>
        <end position="202"/>
    </location>
</feature>
<feature type="domain" description="GST N-terminal" evidence="1">
    <location>
        <begin position="1"/>
        <end position="81"/>
    </location>
</feature>
<dbReference type="SFLD" id="SFLDG01150">
    <property type="entry name" value="Main.1:_Beta-like"/>
    <property type="match status" value="1"/>
</dbReference>
<organism evidence="3 4">
    <name type="scientific">Caulobacter mirabilis</name>
    <dbReference type="NCBI Taxonomy" id="69666"/>
    <lineage>
        <taxon>Bacteria</taxon>
        <taxon>Pseudomonadati</taxon>
        <taxon>Pseudomonadota</taxon>
        <taxon>Alphaproteobacteria</taxon>
        <taxon>Caulobacterales</taxon>
        <taxon>Caulobacteraceae</taxon>
        <taxon>Caulobacter</taxon>
    </lineage>
</organism>
<name>A0A2D2AW56_9CAUL</name>
<dbReference type="Proteomes" id="UP000228945">
    <property type="component" value="Chromosome"/>
</dbReference>
<dbReference type="InterPro" id="IPR004046">
    <property type="entry name" value="GST_C"/>
</dbReference>
<dbReference type="KEGG" id="cmb:CSW64_07045"/>
<dbReference type="CDD" id="cd03057">
    <property type="entry name" value="GST_N_Beta"/>
    <property type="match status" value="1"/>
</dbReference>
<dbReference type="EMBL" id="CP024201">
    <property type="protein sequence ID" value="ATQ42187.1"/>
    <property type="molecule type" value="Genomic_DNA"/>
</dbReference>
<dbReference type="Pfam" id="PF00043">
    <property type="entry name" value="GST_C"/>
    <property type="match status" value="1"/>
</dbReference>
<dbReference type="PANTHER" id="PTHR44051:SF8">
    <property type="entry name" value="GLUTATHIONE S-TRANSFERASE GSTA"/>
    <property type="match status" value="1"/>
</dbReference>
<evidence type="ECO:0000259" key="2">
    <source>
        <dbReference type="PROSITE" id="PS50405"/>
    </source>
</evidence>
<dbReference type="GO" id="GO:0016740">
    <property type="term" value="F:transferase activity"/>
    <property type="evidence" value="ECO:0007669"/>
    <property type="project" value="UniProtKB-KW"/>
</dbReference>